<proteinExistence type="predicted"/>
<protein>
    <submittedName>
        <fullName evidence="1">Uncharacterized protein</fullName>
    </submittedName>
</protein>
<keyword evidence="2" id="KW-1185">Reference proteome</keyword>
<dbReference type="Proteomes" id="UP000675781">
    <property type="component" value="Unassembled WGS sequence"/>
</dbReference>
<sequence>MSAEDLMTGIDYPRFVHAMARYFKRMEASHGAAWSAGRSAAALWEQLLAGSTDADLAELDGLMRVGSGDTCSAWQEMTLLYPAWRSEAGSPRQTP</sequence>
<accession>A0A941EVZ2</accession>
<organism evidence="1 2">
    <name type="scientific">Actinospica durhamensis</name>
    <dbReference type="NCBI Taxonomy" id="1508375"/>
    <lineage>
        <taxon>Bacteria</taxon>
        <taxon>Bacillati</taxon>
        <taxon>Actinomycetota</taxon>
        <taxon>Actinomycetes</taxon>
        <taxon>Catenulisporales</taxon>
        <taxon>Actinospicaceae</taxon>
        <taxon>Actinospica</taxon>
    </lineage>
</organism>
<reference evidence="1" key="1">
    <citation type="submission" date="2021-04" db="EMBL/GenBank/DDBJ databases">
        <title>Genome based classification of Actinospica acidithermotolerans sp. nov., an actinobacterium isolated from an Indonesian hot spring.</title>
        <authorList>
            <person name="Kusuma A.B."/>
            <person name="Putra K.E."/>
            <person name="Nafisah S."/>
            <person name="Loh J."/>
            <person name="Nouioui I."/>
            <person name="Goodfellow M."/>
        </authorList>
    </citation>
    <scope>NUCLEOTIDE SEQUENCE</scope>
    <source>
        <strain evidence="1">CSCA 57</strain>
    </source>
</reference>
<comment type="caution">
    <text evidence="1">The sequence shown here is derived from an EMBL/GenBank/DDBJ whole genome shotgun (WGS) entry which is preliminary data.</text>
</comment>
<evidence type="ECO:0000313" key="2">
    <source>
        <dbReference type="Proteomes" id="UP000675781"/>
    </source>
</evidence>
<name>A0A941EVZ2_9ACTN</name>
<dbReference type="AlphaFoldDB" id="A0A941EVZ2"/>
<gene>
    <name evidence="1" type="ORF">KDL01_33700</name>
</gene>
<dbReference type="EMBL" id="JAGSOG010000273">
    <property type="protein sequence ID" value="MBR7838276.1"/>
    <property type="molecule type" value="Genomic_DNA"/>
</dbReference>
<dbReference type="RefSeq" id="WP_212532736.1">
    <property type="nucleotide sequence ID" value="NZ_JAGSOG010000273.1"/>
</dbReference>
<evidence type="ECO:0000313" key="1">
    <source>
        <dbReference type="EMBL" id="MBR7838276.1"/>
    </source>
</evidence>